<keyword evidence="3" id="KW-0722">Serine protease inhibitor</keyword>
<keyword evidence="7" id="KW-1185">Reference proteome</keyword>
<dbReference type="InterPro" id="IPR000215">
    <property type="entry name" value="Serpin_fam"/>
</dbReference>
<reference evidence="6" key="1">
    <citation type="journal article" date="2023" name="G3 (Bethesda)">
        <title>Whole genome assemblies of Zophobas morio and Tenebrio molitor.</title>
        <authorList>
            <person name="Kaur S."/>
            <person name="Stinson S.A."/>
            <person name="diCenzo G.C."/>
        </authorList>
    </citation>
    <scope>NUCLEOTIDE SEQUENCE</scope>
    <source>
        <strain evidence="6">QUZm001</strain>
    </source>
</reference>
<gene>
    <name evidence="6" type="ORF">Zmor_016147</name>
</gene>
<dbReference type="Gene3D" id="3.30.497.10">
    <property type="entry name" value="Antithrombin, subunit I, domain 2"/>
    <property type="match status" value="1"/>
</dbReference>
<dbReference type="InterPro" id="IPR023796">
    <property type="entry name" value="Serpin_dom"/>
</dbReference>
<comment type="similarity">
    <text evidence="1 4">Belongs to the serpin family.</text>
</comment>
<dbReference type="Proteomes" id="UP001168821">
    <property type="component" value="Unassembled WGS sequence"/>
</dbReference>
<evidence type="ECO:0000256" key="1">
    <source>
        <dbReference type="ARBA" id="ARBA00009500"/>
    </source>
</evidence>
<dbReference type="GO" id="GO:0004867">
    <property type="term" value="F:serine-type endopeptidase inhibitor activity"/>
    <property type="evidence" value="ECO:0007669"/>
    <property type="project" value="UniProtKB-KW"/>
</dbReference>
<feature type="domain" description="Serpin" evidence="5">
    <location>
        <begin position="12"/>
        <end position="312"/>
    </location>
</feature>
<dbReference type="PANTHER" id="PTHR11461">
    <property type="entry name" value="SERINE PROTEASE INHIBITOR, SERPIN"/>
    <property type="match status" value="1"/>
</dbReference>
<accession>A0AA38IPZ5</accession>
<dbReference type="InterPro" id="IPR042178">
    <property type="entry name" value="Serpin_sf_1"/>
</dbReference>
<evidence type="ECO:0000256" key="3">
    <source>
        <dbReference type="ARBA" id="ARBA00022900"/>
    </source>
</evidence>
<proteinExistence type="inferred from homology"/>
<dbReference type="Pfam" id="PF00079">
    <property type="entry name" value="Serpin"/>
    <property type="match status" value="1"/>
</dbReference>
<dbReference type="InterPro" id="IPR042185">
    <property type="entry name" value="Serpin_sf_2"/>
</dbReference>
<dbReference type="EMBL" id="JALNTZ010000004">
    <property type="protein sequence ID" value="KAJ3657119.1"/>
    <property type="molecule type" value="Genomic_DNA"/>
</dbReference>
<sequence length="318" mass="36319">MSSGQNNFAFTNKLYQILSRKPGNVFFSPFSLHVLLAIAYQGARNVTLETIQKVLQIPAASYKNIIHHLTTLENVQLSIAFKINLKKEKRLLVSFENTAKDYFDSEVEPMDFTQNTETTRKTKNIIDEILLSLPFLTLRSTLYFKSDWALPFCESKTHERSFYLNDDDVVQVQMMKDRKKVPYKYDKDLDSQILILPYAGDEVHMVIILPKEKNGIGNLEVALSKMDLREVFTELRHRKVDVFLPRFKFERSTVMDDVVKEMGLGVIYDQDKADFTGVVELETGENLYVNGIVQQACIDVNEKGTEAAAVAGTCLYTG</sequence>
<protein>
    <recommendedName>
        <fullName evidence="5">Serpin domain-containing protein</fullName>
    </recommendedName>
</protein>
<evidence type="ECO:0000259" key="5">
    <source>
        <dbReference type="SMART" id="SM00093"/>
    </source>
</evidence>
<keyword evidence="2" id="KW-0646">Protease inhibitor</keyword>
<name>A0AA38IPZ5_9CUCU</name>
<organism evidence="6 7">
    <name type="scientific">Zophobas morio</name>
    <dbReference type="NCBI Taxonomy" id="2755281"/>
    <lineage>
        <taxon>Eukaryota</taxon>
        <taxon>Metazoa</taxon>
        <taxon>Ecdysozoa</taxon>
        <taxon>Arthropoda</taxon>
        <taxon>Hexapoda</taxon>
        <taxon>Insecta</taxon>
        <taxon>Pterygota</taxon>
        <taxon>Neoptera</taxon>
        <taxon>Endopterygota</taxon>
        <taxon>Coleoptera</taxon>
        <taxon>Polyphaga</taxon>
        <taxon>Cucujiformia</taxon>
        <taxon>Tenebrionidae</taxon>
        <taxon>Zophobas</taxon>
    </lineage>
</organism>
<dbReference type="PANTHER" id="PTHR11461:SF211">
    <property type="entry name" value="GH10112P-RELATED"/>
    <property type="match status" value="1"/>
</dbReference>
<dbReference type="Gene3D" id="2.30.39.10">
    <property type="entry name" value="Alpha-1-antitrypsin, domain 1"/>
    <property type="match status" value="1"/>
</dbReference>
<dbReference type="GO" id="GO:0005615">
    <property type="term" value="C:extracellular space"/>
    <property type="evidence" value="ECO:0007669"/>
    <property type="project" value="InterPro"/>
</dbReference>
<dbReference type="InterPro" id="IPR036186">
    <property type="entry name" value="Serpin_sf"/>
</dbReference>
<dbReference type="SMART" id="SM00093">
    <property type="entry name" value="SERPIN"/>
    <property type="match status" value="1"/>
</dbReference>
<evidence type="ECO:0000256" key="4">
    <source>
        <dbReference type="RuleBase" id="RU000411"/>
    </source>
</evidence>
<evidence type="ECO:0000313" key="6">
    <source>
        <dbReference type="EMBL" id="KAJ3657119.1"/>
    </source>
</evidence>
<comment type="caution">
    <text evidence="6">The sequence shown here is derived from an EMBL/GenBank/DDBJ whole genome shotgun (WGS) entry which is preliminary data.</text>
</comment>
<evidence type="ECO:0000313" key="7">
    <source>
        <dbReference type="Proteomes" id="UP001168821"/>
    </source>
</evidence>
<evidence type="ECO:0000256" key="2">
    <source>
        <dbReference type="ARBA" id="ARBA00022690"/>
    </source>
</evidence>
<dbReference type="AlphaFoldDB" id="A0AA38IPZ5"/>
<dbReference type="SUPFAM" id="SSF56574">
    <property type="entry name" value="Serpins"/>
    <property type="match status" value="1"/>
</dbReference>